<dbReference type="BioCyc" id="EBAC796937-HMP:GMGH-422-MONOMER"/>
<dbReference type="EMBL" id="AFZE01000045">
    <property type="protein sequence ID" value="EHL13121.1"/>
    <property type="molecule type" value="Genomic_DNA"/>
</dbReference>
<gene>
    <name evidence="1" type="ORF">HMPREF9629_00421</name>
</gene>
<name>G9X1Z8_9FIRM</name>
<dbReference type="HOGENOM" id="CLU_3010242_0_0_9"/>
<sequence length="56" mass="6175">MYRAGIVKKTDPFLVLLDGDNTAKSFKRLESYAPKADDRVIAIKEGTSYIILGSVV</sequence>
<dbReference type="AlphaFoldDB" id="G9X1Z8"/>
<evidence type="ECO:0000313" key="1">
    <source>
        <dbReference type="EMBL" id="EHL13121.1"/>
    </source>
</evidence>
<comment type="caution">
    <text evidence="1">The sequence shown here is derived from an EMBL/GenBank/DDBJ whole genome shotgun (WGS) entry which is preliminary data.</text>
</comment>
<dbReference type="Proteomes" id="UP000006437">
    <property type="component" value="Unassembled WGS sequence"/>
</dbReference>
<accession>G9X1Z8</accession>
<proteinExistence type="predicted"/>
<organism evidence="1 2">
    <name type="scientific">Peptoanaerobacter stomatis</name>
    <dbReference type="NCBI Taxonomy" id="796937"/>
    <lineage>
        <taxon>Bacteria</taxon>
        <taxon>Bacillati</taxon>
        <taxon>Bacillota</taxon>
        <taxon>Clostridia</taxon>
        <taxon>Peptostreptococcales</taxon>
        <taxon>Filifactoraceae</taxon>
        <taxon>Peptoanaerobacter</taxon>
    </lineage>
</organism>
<protein>
    <submittedName>
        <fullName evidence="1">Uncharacterized protein</fullName>
    </submittedName>
</protein>
<evidence type="ECO:0000313" key="2">
    <source>
        <dbReference type="Proteomes" id="UP000006437"/>
    </source>
</evidence>
<dbReference type="RefSeq" id="WP_009524658.1">
    <property type="nucleotide sequence ID" value="NZ_JH414547.1"/>
</dbReference>
<reference evidence="1 2" key="1">
    <citation type="submission" date="2011-08" db="EMBL/GenBank/DDBJ databases">
        <title>The Genome Sequence of Eubacteriaceae bacterium ACC19a.</title>
        <authorList>
            <consortium name="The Broad Institute Genome Sequencing Platform"/>
            <person name="Earl A."/>
            <person name="Ward D."/>
            <person name="Feldgarden M."/>
            <person name="Gevers D."/>
            <person name="Sizova M."/>
            <person name="Hazen A."/>
            <person name="Epstein S."/>
            <person name="Young S.K."/>
            <person name="Zeng Q."/>
            <person name="Gargeya S."/>
            <person name="Fitzgerald M."/>
            <person name="Haas B."/>
            <person name="Abouelleil A."/>
            <person name="Alvarado L."/>
            <person name="Arachchi H.M."/>
            <person name="Berlin A."/>
            <person name="Brown A."/>
            <person name="Chapman S.B."/>
            <person name="Chen Z."/>
            <person name="Dunbar C."/>
            <person name="Freedman E."/>
            <person name="Gearin G."/>
            <person name="Gellesch M."/>
            <person name="Goldberg J."/>
            <person name="Griggs A."/>
            <person name="Gujja S."/>
            <person name="Heiman D."/>
            <person name="Howarth C."/>
            <person name="Larson L."/>
            <person name="Lui A."/>
            <person name="MacDonald P.J.P."/>
            <person name="Montmayeur A."/>
            <person name="Murphy C."/>
            <person name="Neiman D."/>
            <person name="Pearson M."/>
            <person name="Priest M."/>
            <person name="Roberts A."/>
            <person name="Saif S."/>
            <person name="Shea T."/>
            <person name="Shenoy N."/>
            <person name="Sisk P."/>
            <person name="Stolte C."/>
            <person name="Sykes S."/>
            <person name="Wortman J."/>
            <person name="Nusbaum C."/>
            <person name="Birren B."/>
        </authorList>
    </citation>
    <scope>NUCLEOTIDE SEQUENCE [LARGE SCALE GENOMIC DNA]</scope>
    <source>
        <strain evidence="1 2">ACC19a</strain>
    </source>
</reference>